<keyword evidence="6 13" id="KW-0808">Transferase</keyword>
<dbReference type="InParanoid" id="A0A152A7N4"/>
<proteinExistence type="inferred from homology"/>
<evidence type="ECO:0000259" key="12">
    <source>
        <dbReference type="Pfam" id="PF01035"/>
    </source>
</evidence>
<dbReference type="InterPro" id="IPR036217">
    <property type="entry name" value="MethylDNA_cys_MeTrfase_DNAb"/>
</dbReference>
<keyword evidence="7" id="KW-0227">DNA damage</keyword>
<evidence type="ECO:0000256" key="4">
    <source>
        <dbReference type="ARBA" id="ARBA00015377"/>
    </source>
</evidence>
<evidence type="ECO:0000313" key="14">
    <source>
        <dbReference type="Proteomes" id="UP000076078"/>
    </source>
</evidence>
<sequence>MSKRQRDSDKNPSQKKKFKETQIYFDQFETGIGVIGFYSNEKELLQIEIDSTDDKSLYKCNIITNQFKKELERYFGGLFDENEWFKTPIDYKQGSEFQQAVWKQMLKIPYGKTTSYGTMAKEMGYTSCYSRAIASACRLNKFPIIIPCHRVVSSTGEIVGYMGKHGISKQKFLFNLETTPLSTPKKEIDT</sequence>
<evidence type="ECO:0000256" key="2">
    <source>
        <dbReference type="ARBA" id="ARBA00008711"/>
    </source>
</evidence>
<dbReference type="Proteomes" id="UP000076078">
    <property type="component" value="Unassembled WGS sequence"/>
</dbReference>
<evidence type="ECO:0000256" key="3">
    <source>
        <dbReference type="ARBA" id="ARBA00011918"/>
    </source>
</evidence>
<feature type="domain" description="Methylated-DNA-[protein]-cysteine S-methyltransferase DNA binding" evidence="12">
    <location>
        <begin position="96"/>
        <end position="178"/>
    </location>
</feature>
<evidence type="ECO:0000256" key="10">
    <source>
        <dbReference type="ARBA" id="ARBA00031621"/>
    </source>
</evidence>
<evidence type="ECO:0000256" key="11">
    <source>
        <dbReference type="ARBA" id="ARBA00049348"/>
    </source>
</evidence>
<dbReference type="PANTHER" id="PTHR10815:SF13">
    <property type="entry name" value="METHYLATED-DNA--PROTEIN-CYSTEINE METHYLTRANSFERASE"/>
    <property type="match status" value="1"/>
</dbReference>
<gene>
    <name evidence="13" type="ORF">DLAC_00935</name>
</gene>
<dbReference type="EC" id="2.1.1.63" evidence="3"/>
<dbReference type="InterPro" id="IPR036388">
    <property type="entry name" value="WH-like_DNA-bd_sf"/>
</dbReference>
<dbReference type="OMA" id="HCIRELT"/>
<dbReference type="GO" id="GO:0003908">
    <property type="term" value="F:methylated-DNA-[protein]-cysteine S-methyltransferase activity"/>
    <property type="evidence" value="ECO:0007669"/>
    <property type="project" value="UniProtKB-EC"/>
</dbReference>
<dbReference type="PANTHER" id="PTHR10815">
    <property type="entry name" value="METHYLATED-DNA--PROTEIN-CYSTEINE METHYLTRANSFERASE"/>
    <property type="match status" value="1"/>
</dbReference>
<dbReference type="AlphaFoldDB" id="A0A152A7N4"/>
<evidence type="ECO:0000313" key="13">
    <source>
        <dbReference type="EMBL" id="KYR02135.1"/>
    </source>
</evidence>
<keyword evidence="8" id="KW-0234">DNA repair</keyword>
<evidence type="ECO:0000256" key="1">
    <source>
        <dbReference type="ARBA" id="ARBA00001286"/>
    </source>
</evidence>
<reference evidence="13 14" key="1">
    <citation type="submission" date="2015-12" db="EMBL/GenBank/DDBJ databases">
        <title>Dictyostelia acquired genes for synthesis and detection of signals that induce cell-type specialization by lateral gene transfer from prokaryotes.</title>
        <authorList>
            <person name="Gloeckner G."/>
            <person name="Schaap P."/>
        </authorList>
    </citation>
    <scope>NUCLEOTIDE SEQUENCE [LARGE SCALE GENOMIC DNA]</scope>
    <source>
        <strain evidence="13 14">TK</strain>
    </source>
</reference>
<dbReference type="GO" id="GO:0032259">
    <property type="term" value="P:methylation"/>
    <property type="evidence" value="ECO:0007669"/>
    <property type="project" value="UniProtKB-KW"/>
</dbReference>
<dbReference type="GO" id="GO:0006281">
    <property type="term" value="P:DNA repair"/>
    <property type="evidence" value="ECO:0007669"/>
    <property type="project" value="UniProtKB-KW"/>
</dbReference>
<comment type="catalytic activity">
    <reaction evidence="1">
        <text>a 4-O-methyl-thymidine in DNA + L-cysteinyl-[protein] = a thymidine in DNA + S-methyl-L-cysteinyl-[protein]</text>
        <dbReference type="Rhea" id="RHEA:53428"/>
        <dbReference type="Rhea" id="RHEA-COMP:10131"/>
        <dbReference type="Rhea" id="RHEA-COMP:10132"/>
        <dbReference type="Rhea" id="RHEA-COMP:13555"/>
        <dbReference type="Rhea" id="RHEA-COMP:13556"/>
        <dbReference type="ChEBI" id="CHEBI:29950"/>
        <dbReference type="ChEBI" id="CHEBI:82612"/>
        <dbReference type="ChEBI" id="CHEBI:137386"/>
        <dbReference type="ChEBI" id="CHEBI:137387"/>
        <dbReference type="EC" id="2.1.1.63"/>
    </reaction>
</comment>
<dbReference type="STRING" id="361077.A0A152A7N4"/>
<evidence type="ECO:0000256" key="8">
    <source>
        <dbReference type="ARBA" id="ARBA00023204"/>
    </source>
</evidence>
<name>A0A152A7N4_TIELA</name>
<evidence type="ECO:0000256" key="5">
    <source>
        <dbReference type="ARBA" id="ARBA00022603"/>
    </source>
</evidence>
<dbReference type="InterPro" id="IPR014048">
    <property type="entry name" value="MethylDNA_cys_MeTrfase_DNA-bd"/>
</dbReference>
<dbReference type="Pfam" id="PF01035">
    <property type="entry name" value="DNA_binding_1"/>
    <property type="match status" value="1"/>
</dbReference>
<comment type="similarity">
    <text evidence="2">Belongs to the MGMT family.</text>
</comment>
<dbReference type="FunFam" id="1.10.10.10:FF:000214">
    <property type="entry name" value="Methylated-DNA--protein-cysteine methyltransferase"/>
    <property type="match status" value="1"/>
</dbReference>
<dbReference type="SUPFAM" id="SSF46767">
    <property type="entry name" value="Methylated DNA-protein cysteine methyltransferase, C-terminal domain"/>
    <property type="match status" value="1"/>
</dbReference>
<organism evidence="13 14">
    <name type="scientific">Tieghemostelium lacteum</name>
    <name type="common">Slime mold</name>
    <name type="synonym">Dictyostelium lacteum</name>
    <dbReference type="NCBI Taxonomy" id="361077"/>
    <lineage>
        <taxon>Eukaryota</taxon>
        <taxon>Amoebozoa</taxon>
        <taxon>Evosea</taxon>
        <taxon>Eumycetozoa</taxon>
        <taxon>Dictyostelia</taxon>
        <taxon>Dictyosteliales</taxon>
        <taxon>Raperosteliaceae</taxon>
        <taxon>Tieghemostelium</taxon>
    </lineage>
</organism>
<keyword evidence="5 13" id="KW-0489">Methyltransferase</keyword>
<protein>
    <recommendedName>
        <fullName evidence="4">Methylated-DNA--protein-cysteine methyltransferase</fullName>
        <ecNumber evidence="3">2.1.1.63</ecNumber>
    </recommendedName>
    <alternativeName>
        <fullName evidence="9">6-O-methylguanine-DNA methyltransferase</fullName>
    </alternativeName>
    <alternativeName>
        <fullName evidence="10">O-6-methylguanine-DNA-alkyltransferase</fullName>
    </alternativeName>
</protein>
<dbReference type="EMBL" id="LODT01000004">
    <property type="protein sequence ID" value="KYR02135.1"/>
    <property type="molecule type" value="Genomic_DNA"/>
</dbReference>
<dbReference type="NCBIfam" id="TIGR00589">
    <property type="entry name" value="ogt"/>
    <property type="match status" value="1"/>
</dbReference>
<evidence type="ECO:0000256" key="7">
    <source>
        <dbReference type="ARBA" id="ARBA00022763"/>
    </source>
</evidence>
<accession>A0A152A7N4</accession>
<dbReference type="CDD" id="cd06445">
    <property type="entry name" value="ATase"/>
    <property type="match status" value="1"/>
</dbReference>
<comment type="catalytic activity">
    <reaction evidence="11">
        <text>a 6-O-methyl-2'-deoxyguanosine in DNA + L-cysteinyl-[protein] = S-methyl-L-cysteinyl-[protein] + a 2'-deoxyguanosine in DNA</text>
        <dbReference type="Rhea" id="RHEA:24000"/>
        <dbReference type="Rhea" id="RHEA-COMP:10131"/>
        <dbReference type="Rhea" id="RHEA-COMP:10132"/>
        <dbReference type="Rhea" id="RHEA-COMP:11367"/>
        <dbReference type="Rhea" id="RHEA-COMP:11368"/>
        <dbReference type="ChEBI" id="CHEBI:29950"/>
        <dbReference type="ChEBI" id="CHEBI:82612"/>
        <dbReference type="ChEBI" id="CHEBI:85445"/>
        <dbReference type="ChEBI" id="CHEBI:85448"/>
        <dbReference type="EC" id="2.1.1.63"/>
    </reaction>
</comment>
<evidence type="ECO:0000256" key="9">
    <source>
        <dbReference type="ARBA" id="ARBA00030795"/>
    </source>
</evidence>
<dbReference type="Gene3D" id="1.10.10.10">
    <property type="entry name" value="Winged helix-like DNA-binding domain superfamily/Winged helix DNA-binding domain"/>
    <property type="match status" value="1"/>
</dbReference>
<comment type="caution">
    <text evidence="13">The sequence shown here is derived from an EMBL/GenBank/DDBJ whole genome shotgun (WGS) entry which is preliminary data.</text>
</comment>
<dbReference type="OrthoDB" id="1907495at2759"/>
<dbReference type="InterPro" id="IPR001497">
    <property type="entry name" value="MethylDNA_cys_MeTrfase_AS"/>
</dbReference>
<dbReference type="PROSITE" id="PS00374">
    <property type="entry name" value="MGMT"/>
    <property type="match status" value="1"/>
</dbReference>
<keyword evidence="14" id="KW-1185">Reference proteome</keyword>
<evidence type="ECO:0000256" key="6">
    <source>
        <dbReference type="ARBA" id="ARBA00022679"/>
    </source>
</evidence>